<dbReference type="Gene3D" id="3.20.20.60">
    <property type="entry name" value="Phosphoenolpyruvate-binding domains"/>
    <property type="match status" value="1"/>
</dbReference>
<proteinExistence type="predicted"/>
<dbReference type="EMBL" id="BNAU01000001">
    <property type="protein sequence ID" value="GHE81184.1"/>
    <property type="molecule type" value="Genomic_DNA"/>
</dbReference>
<evidence type="ECO:0000313" key="1">
    <source>
        <dbReference type="EMBL" id="GHE81184.1"/>
    </source>
</evidence>
<comment type="caution">
    <text evidence="1">The sequence shown here is derived from an EMBL/GenBank/DDBJ whole genome shotgun (WGS) entry which is preliminary data.</text>
</comment>
<dbReference type="InterPro" id="IPR015813">
    <property type="entry name" value="Pyrv/PenolPyrv_kinase-like_dom"/>
</dbReference>
<organism evidence="1 2">
    <name type="scientific">Amycolatopsis deserti</name>
    <dbReference type="NCBI Taxonomy" id="185696"/>
    <lineage>
        <taxon>Bacteria</taxon>
        <taxon>Bacillati</taxon>
        <taxon>Actinomycetota</taxon>
        <taxon>Actinomycetes</taxon>
        <taxon>Pseudonocardiales</taxon>
        <taxon>Pseudonocardiaceae</taxon>
        <taxon>Amycolatopsis</taxon>
    </lineage>
</organism>
<dbReference type="InterPro" id="IPR039556">
    <property type="entry name" value="ICL/PEPM"/>
</dbReference>
<dbReference type="InterPro" id="IPR018523">
    <property type="entry name" value="Isocitrate_lyase_ph_CS"/>
</dbReference>
<dbReference type="Proteomes" id="UP000605897">
    <property type="component" value="Unassembled WGS sequence"/>
</dbReference>
<reference evidence="2" key="1">
    <citation type="journal article" date="2019" name="Int. J. Syst. Evol. Microbiol.">
        <title>The Global Catalogue of Microorganisms (GCM) 10K type strain sequencing project: providing services to taxonomists for standard genome sequencing and annotation.</title>
        <authorList>
            <consortium name="The Broad Institute Genomics Platform"/>
            <consortium name="The Broad Institute Genome Sequencing Center for Infectious Disease"/>
            <person name="Wu L."/>
            <person name="Ma J."/>
        </authorList>
    </citation>
    <scope>NUCLEOTIDE SEQUENCE [LARGE SCALE GENOMIC DNA]</scope>
    <source>
        <strain evidence="2">CGMCC 4.7677</strain>
    </source>
</reference>
<dbReference type="PANTHER" id="PTHR42905">
    <property type="entry name" value="PHOSPHOENOLPYRUVATE CARBOXYLASE"/>
    <property type="match status" value="1"/>
</dbReference>
<dbReference type="PROSITE" id="PS00161">
    <property type="entry name" value="ISOCITRATE_LYASE"/>
    <property type="match status" value="1"/>
</dbReference>
<dbReference type="CDD" id="cd00377">
    <property type="entry name" value="ICL_PEPM"/>
    <property type="match status" value="1"/>
</dbReference>
<dbReference type="InterPro" id="IPR040442">
    <property type="entry name" value="Pyrv_kinase-like_dom_sf"/>
</dbReference>
<keyword evidence="2" id="KW-1185">Reference proteome</keyword>
<evidence type="ECO:0000313" key="2">
    <source>
        <dbReference type="Proteomes" id="UP000605897"/>
    </source>
</evidence>
<protein>
    <submittedName>
        <fullName evidence="1">Carboxyvinyl-carboxyphosphonate phosphorylmutase</fullName>
    </submittedName>
</protein>
<dbReference type="SUPFAM" id="SSF51621">
    <property type="entry name" value="Phosphoenolpyruvate/pyruvate domain"/>
    <property type="match status" value="1"/>
</dbReference>
<dbReference type="PANTHER" id="PTHR42905:SF5">
    <property type="entry name" value="CARBOXYVINYL-CARBOXYPHOSPHONATE PHOSPHORYLMUTASE, CHLOROPLASTIC"/>
    <property type="match status" value="1"/>
</dbReference>
<dbReference type="Pfam" id="PF13714">
    <property type="entry name" value="PEP_mutase"/>
    <property type="match status" value="1"/>
</dbReference>
<name>A0ABQ3IHV2_9PSEU</name>
<sequence length="313" mass="32596">MTHGETTGCEEDAVGDLLGHGSAPRKRLRELLAAPGPLVAPGAYDALTARLIEQAGFDVVYMTGFGTTASLIGRPDVGLLTGTEMVDNARRIVAAVDVPVIADADTGYGNALNVVRTVQAYEQAGVAGIHLEDQVSPKKCGHLSGKAVIPREEMVGKLRAAVAARRDPDFVLIARTDAAAVHGLADAIDRARAYAEAGADLLFVEAPTSEADLATVARELSGVAPLVFNWAEGGRTPPLSLQRIRELGFSLVLYPIGTLLAATAGVRALLDTVRRDGTPAAALPGLPLFGEFTDLIGLPEVSDLEARFAGESG</sequence>
<accession>A0ABQ3IHV2</accession>
<gene>
    <name evidence="1" type="primary">bcpA</name>
    <name evidence="1" type="ORF">GCM10017786_09390</name>
</gene>